<protein>
    <submittedName>
        <fullName evidence="1">Uncharacterized protein</fullName>
    </submittedName>
</protein>
<reference evidence="1 2" key="1">
    <citation type="journal article" date="2020" name="G3 (Bethesda)">
        <title>Improved Reference Genome for Cyclotella cryptica CCMP332, a Model for Cell Wall Morphogenesis, Salinity Adaptation, and Lipid Production in Diatoms (Bacillariophyta).</title>
        <authorList>
            <person name="Roberts W.R."/>
            <person name="Downey K.M."/>
            <person name="Ruck E.C."/>
            <person name="Traller J.C."/>
            <person name="Alverson A.J."/>
        </authorList>
    </citation>
    <scope>NUCLEOTIDE SEQUENCE [LARGE SCALE GENOMIC DNA]</scope>
    <source>
        <strain evidence="1 2">CCMP332</strain>
    </source>
</reference>
<accession>A0ABD3R0X1</accession>
<comment type="caution">
    <text evidence="1">The sequence shown here is derived from an EMBL/GenBank/DDBJ whole genome shotgun (WGS) entry which is preliminary data.</text>
</comment>
<evidence type="ECO:0000313" key="2">
    <source>
        <dbReference type="Proteomes" id="UP001516023"/>
    </source>
</evidence>
<dbReference type="AlphaFoldDB" id="A0ABD3R0X1"/>
<dbReference type="EMBL" id="JABMIG020000002">
    <property type="protein sequence ID" value="KAL3805636.1"/>
    <property type="molecule type" value="Genomic_DNA"/>
</dbReference>
<gene>
    <name evidence="1" type="ORF">HJC23_005880</name>
</gene>
<organism evidence="1 2">
    <name type="scientific">Cyclotella cryptica</name>
    <dbReference type="NCBI Taxonomy" id="29204"/>
    <lineage>
        <taxon>Eukaryota</taxon>
        <taxon>Sar</taxon>
        <taxon>Stramenopiles</taxon>
        <taxon>Ochrophyta</taxon>
        <taxon>Bacillariophyta</taxon>
        <taxon>Coscinodiscophyceae</taxon>
        <taxon>Thalassiosirophycidae</taxon>
        <taxon>Stephanodiscales</taxon>
        <taxon>Stephanodiscaceae</taxon>
        <taxon>Cyclotella</taxon>
    </lineage>
</organism>
<proteinExistence type="predicted"/>
<evidence type="ECO:0000313" key="1">
    <source>
        <dbReference type="EMBL" id="KAL3805636.1"/>
    </source>
</evidence>
<sequence>MIVCFSDTSIQVRIFLNRMSDRPTRTAYESATIVWPSGQTSSSEAIPMVGIFHSQIVIIGCLANPRKTPSFLVEMVLGREFEIETREFLVRDDVSSRNTPIRDPR</sequence>
<name>A0ABD3R0X1_9STRA</name>
<keyword evidence="2" id="KW-1185">Reference proteome</keyword>
<dbReference type="Proteomes" id="UP001516023">
    <property type="component" value="Unassembled WGS sequence"/>
</dbReference>